<dbReference type="PANTHER" id="PTHR34596:SF2">
    <property type="entry name" value="CHITOPORIN"/>
    <property type="match status" value="1"/>
</dbReference>
<dbReference type="InterPro" id="IPR023614">
    <property type="entry name" value="Porin_dom_sf"/>
</dbReference>
<protein>
    <submittedName>
        <fullName evidence="5">OprD family outer membrane porin</fullName>
    </submittedName>
</protein>
<proteinExistence type="inferred from homology"/>
<evidence type="ECO:0000256" key="4">
    <source>
        <dbReference type="SAM" id="SignalP"/>
    </source>
</evidence>
<dbReference type="InterPro" id="IPR005318">
    <property type="entry name" value="OM_porin_bac"/>
</dbReference>
<sequence>MNNHNKSAQLSRIKLCTGLVFSSILLMDAAPAVANSFIDDASATGNIYFWNRDRERKDIATDQYRSNIRQSTFNANLDVRSGYLADMFAVELGGYGAWEVSNGGDAHPNEIGFSSSNTRWGEKWDRDVSGVSIYKAQINFKLDDALWVKAGYIQPSGQTLLAPHWSLLPGTYRGFEVGTVFDFAQQGALSMSYMWADKYKAPWYKRVYHFRQWGGTKEISYLHSAGLKYDFKNDFVLEGAFGQSHSYMNQYFAKASYKLNVLDNPLSLSYQFYGAKDQNHSGQNVYDGLAWLQAATLQYQVGPVGLRAEGVMVKAEGNQGFFLQRMTPDYASSNGRLDIWWNSRSDFNANGEKALFAEISYDLGHLSQRLAGWRTAASYAYGWDAKPNSTAANQNQRLRESAWNLDLAYTVQEGWAKDTSFQLHYTRYNNHSNIPSWGGGYGNIFQDEKDIKFIVAMPFTVFSPIQK</sequence>
<evidence type="ECO:0000256" key="1">
    <source>
        <dbReference type="ARBA" id="ARBA00009075"/>
    </source>
</evidence>
<reference evidence="6" key="1">
    <citation type="journal article" date="2019" name="Int. J. Syst. Evol. Microbiol.">
        <title>The Global Catalogue of Microorganisms (GCM) 10K type strain sequencing project: providing services to taxonomists for standard genome sequencing and annotation.</title>
        <authorList>
            <consortium name="The Broad Institute Genomics Platform"/>
            <consortium name="The Broad Institute Genome Sequencing Center for Infectious Disease"/>
            <person name="Wu L."/>
            <person name="Ma J."/>
        </authorList>
    </citation>
    <scope>NUCLEOTIDE SEQUENCE [LARGE SCALE GENOMIC DNA]</scope>
    <source>
        <strain evidence="6">JCM 18050</strain>
    </source>
</reference>
<organism evidence="5 6">
    <name type="scientific">Orbus sasakiae</name>
    <dbReference type="NCBI Taxonomy" id="1078475"/>
    <lineage>
        <taxon>Bacteria</taxon>
        <taxon>Pseudomonadati</taxon>
        <taxon>Pseudomonadota</taxon>
        <taxon>Gammaproteobacteria</taxon>
        <taxon>Orbales</taxon>
        <taxon>Orbaceae</taxon>
        <taxon>Orbus</taxon>
    </lineage>
</organism>
<accession>A0ABP9NGY0</accession>
<keyword evidence="2" id="KW-0813">Transport</keyword>
<comment type="caution">
    <text evidence="5">The sequence shown here is derived from an EMBL/GenBank/DDBJ whole genome shotgun (WGS) entry which is preliminary data.</text>
</comment>
<keyword evidence="3 4" id="KW-0732">Signal</keyword>
<evidence type="ECO:0000313" key="5">
    <source>
        <dbReference type="EMBL" id="GAA5113082.1"/>
    </source>
</evidence>
<name>A0ABP9NGY0_9GAMM</name>
<evidence type="ECO:0000313" key="6">
    <source>
        <dbReference type="Proteomes" id="UP001500171"/>
    </source>
</evidence>
<feature type="chain" id="PRO_5045556062" evidence="4">
    <location>
        <begin position="35"/>
        <end position="467"/>
    </location>
</feature>
<dbReference type="Gene3D" id="2.40.160.10">
    <property type="entry name" value="Porin"/>
    <property type="match status" value="1"/>
</dbReference>
<dbReference type="RefSeq" id="WP_345491905.1">
    <property type="nucleotide sequence ID" value="NZ_BAABHY010000005.1"/>
</dbReference>
<gene>
    <name evidence="5" type="ORF">GCM10023211_20720</name>
</gene>
<dbReference type="PANTHER" id="PTHR34596">
    <property type="entry name" value="CHITOPORIN"/>
    <property type="match status" value="1"/>
</dbReference>
<comment type="similarity">
    <text evidence="1">Belongs to the outer membrane porin (Opr) (TC 1.B.25) family.</text>
</comment>
<keyword evidence="6" id="KW-1185">Reference proteome</keyword>
<dbReference type="EMBL" id="BAABHY010000005">
    <property type="protein sequence ID" value="GAA5113082.1"/>
    <property type="molecule type" value="Genomic_DNA"/>
</dbReference>
<evidence type="ECO:0000256" key="2">
    <source>
        <dbReference type="ARBA" id="ARBA00022448"/>
    </source>
</evidence>
<feature type="signal peptide" evidence="4">
    <location>
        <begin position="1"/>
        <end position="34"/>
    </location>
</feature>
<evidence type="ECO:0000256" key="3">
    <source>
        <dbReference type="ARBA" id="ARBA00022729"/>
    </source>
</evidence>
<dbReference type="Proteomes" id="UP001500171">
    <property type="component" value="Unassembled WGS sequence"/>
</dbReference>
<dbReference type="Pfam" id="PF03573">
    <property type="entry name" value="OprD"/>
    <property type="match status" value="1"/>
</dbReference>